<dbReference type="PANTHER" id="PTHR12936:SF0">
    <property type="entry name" value="ANAPHASE-PROMOTING COMPLEX SUBUNIT 10"/>
    <property type="match status" value="1"/>
</dbReference>
<proteinExistence type="inferred from homology"/>
<evidence type="ECO:0000313" key="9">
    <source>
        <dbReference type="Proteomes" id="UP000799439"/>
    </source>
</evidence>
<evidence type="ECO:0000313" key="8">
    <source>
        <dbReference type="EMBL" id="KAF2148304.1"/>
    </source>
</evidence>
<dbReference type="Proteomes" id="UP000799439">
    <property type="component" value="Unassembled WGS sequence"/>
</dbReference>
<dbReference type="InterPro" id="IPR016901">
    <property type="entry name" value="APC10/Doc1"/>
</dbReference>
<gene>
    <name evidence="8" type="ORF">K461DRAFT_233136</name>
</gene>
<comment type="similarity">
    <text evidence="1">Belongs to the APC10 family.</text>
</comment>
<dbReference type="CDD" id="cd08366">
    <property type="entry name" value="APC10"/>
    <property type="match status" value="1"/>
</dbReference>
<feature type="region of interest" description="Disordered" evidence="6">
    <location>
        <begin position="174"/>
        <end position="205"/>
    </location>
</feature>
<dbReference type="PROSITE" id="PS51284">
    <property type="entry name" value="DOC"/>
    <property type="match status" value="1"/>
</dbReference>
<keyword evidence="9" id="KW-1185">Reference proteome</keyword>
<dbReference type="Gene3D" id="2.60.120.260">
    <property type="entry name" value="Galactose-binding domain-like"/>
    <property type="match status" value="1"/>
</dbReference>
<dbReference type="OrthoDB" id="24948at2759"/>
<protein>
    <submittedName>
        <fullName evidence="8">Galactose-binding like protein</fullName>
    </submittedName>
</protein>
<evidence type="ECO:0000256" key="5">
    <source>
        <dbReference type="ARBA" id="ARBA00023306"/>
    </source>
</evidence>
<keyword evidence="4" id="KW-0833">Ubl conjugation pathway</keyword>
<sequence length="205" mass="22914">MDPGEETDLDAHFTASNLPPSGLKEISSLASWTVSSSKAGCGVAALRSPDNSQFWQSDGPQPHYLTIHFFKLVSIVHMRIFLDFENDESYTPTKMQFWAGMGIHDLQEFAEMAFEQPKGWIDDGAIDWPSRPVLRAFLVQVRIIENHQNGKDTHLRGLQIFAVDPTATQRPVVSSAVAQPTPGKKPKSKTNPIKKASWMLEPELR</sequence>
<keyword evidence="2" id="KW-0132">Cell division</keyword>
<evidence type="ECO:0000256" key="2">
    <source>
        <dbReference type="ARBA" id="ARBA00022618"/>
    </source>
</evidence>
<evidence type="ECO:0000256" key="6">
    <source>
        <dbReference type="SAM" id="MobiDB-lite"/>
    </source>
</evidence>
<dbReference type="GO" id="GO:0070979">
    <property type="term" value="P:protein K11-linked ubiquitination"/>
    <property type="evidence" value="ECO:0007669"/>
    <property type="project" value="TreeGrafter"/>
</dbReference>
<dbReference type="SUPFAM" id="SSF49785">
    <property type="entry name" value="Galactose-binding domain-like"/>
    <property type="match status" value="1"/>
</dbReference>
<dbReference type="AlphaFoldDB" id="A0A9P4MFV2"/>
<organism evidence="8 9">
    <name type="scientific">Myriangium duriaei CBS 260.36</name>
    <dbReference type="NCBI Taxonomy" id="1168546"/>
    <lineage>
        <taxon>Eukaryota</taxon>
        <taxon>Fungi</taxon>
        <taxon>Dikarya</taxon>
        <taxon>Ascomycota</taxon>
        <taxon>Pezizomycotina</taxon>
        <taxon>Dothideomycetes</taxon>
        <taxon>Dothideomycetidae</taxon>
        <taxon>Myriangiales</taxon>
        <taxon>Myriangiaceae</taxon>
        <taxon>Myriangium</taxon>
    </lineage>
</organism>
<evidence type="ECO:0000256" key="3">
    <source>
        <dbReference type="ARBA" id="ARBA00022776"/>
    </source>
</evidence>
<evidence type="ECO:0000256" key="4">
    <source>
        <dbReference type="ARBA" id="ARBA00022786"/>
    </source>
</evidence>
<accession>A0A9P4MFV2</accession>
<feature type="domain" description="DOC" evidence="7">
    <location>
        <begin position="2"/>
        <end position="187"/>
    </location>
</feature>
<dbReference type="SMART" id="SM01337">
    <property type="entry name" value="APC10"/>
    <property type="match status" value="1"/>
</dbReference>
<evidence type="ECO:0000259" key="7">
    <source>
        <dbReference type="PROSITE" id="PS51284"/>
    </source>
</evidence>
<dbReference type="InterPro" id="IPR004939">
    <property type="entry name" value="APC_su10/DOC_dom"/>
</dbReference>
<keyword evidence="5" id="KW-0131">Cell cycle</keyword>
<name>A0A9P4MFV2_9PEZI</name>
<dbReference type="InterPro" id="IPR008979">
    <property type="entry name" value="Galactose-bd-like_sf"/>
</dbReference>
<comment type="caution">
    <text evidence="8">The sequence shown here is derived from an EMBL/GenBank/DDBJ whole genome shotgun (WGS) entry which is preliminary data.</text>
</comment>
<dbReference type="EMBL" id="ML996093">
    <property type="protein sequence ID" value="KAF2148304.1"/>
    <property type="molecule type" value="Genomic_DNA"/>
</dbReference>
<dbReference type="GO" id="GO:0005680">
    <property type="term" value="C:anaphase-promoting complex"/>
    <property type="evidence" value="ECO:0007669"/>
    <property type="project" value="InterPro"/>
</dbReference>
<dbReference type="Pfam" id="PF03256">
    <property type="entry name" value="ANAPC10"/>
    <property type="match status" value="1"/>
</dbReference>
<dbReference type="GO" id="GO:0031145">
    <property type="term" value="P:anaphase-promoting complex-dependent catabolic process"/>
    <property type="evidence" value="ECO:0007669"/>
    <property type="project" value="InterPro"/>
</dbReference>
<keyword evidence="3" id="KW-0498">Mitosis</keyword>
<reference evidence="8" key="1">
    <citation type="journal article" date="2020" name="Stud. Mycol.">
        <title>101 Dothideomycetes genomes: a test case for predicting lifestyles and emergence of pathogens.</title>
        <authorList>
            <person name="Haridas S."/>
            <person name="Albert R."/>
            <person name="Binder M."/>
            <person name="Bloem J."/>
            <person name="Labutti K."/>
            <person name="Salamov A."/>
            <person name="Andreopoulos B."/>
            <person name="Baker S."/>
            <person name="Barry K."/>
            <person name="Bills G."/>
            <person name="Bluhm B."/>
            <person name="Cannon C."/>
            <person name="Castanera R."/>
            <person name="Culley D."/>
            <person name="Daum C."/>
            <person name="Ezra D."/>
            <person name="Gonzalez J."/>
            <person name="Henrissat B."/>
            <person name="Kuo A."/>
            <person name="Liang C."/>
            <person name="Lipzen A."/>
            <person name="Lutzoni F."/>
            <person name="Magnuson J."/>
            <person name="Mondo S."/>
            <person name="Nolan M."/>
            <person name="Ohm R."/>
            <person name="Pangilinan J."/>
            <person name="Park H.-J."/>
            <person name="Ramirez L."/>
            <person name="Alfaro M."/>
            <person name="Sun H."/>
            <person name="Tritt A."/>
            <person name="Yoshinaga Y."/>
            <person name="Zwiers L.-H."/>
            <person name="Turgeon B."/>
            <person name="Goodwin S."/>
            <person name="Spatafora J."/>
            <person name="Crous P."/>
            <person name="Grigoriev I."/>
        </authorList>
    </citation>
    <scope>NUCLEOTIDE SEQUENCE</scope>
    <source>
        <strain evidence="8">CBS 260.36</strain>
    </source>
</reference>
<evidence type="ECO:0000256" key="1">
    <source>
        <dbReference type="ARBA" id="ARBA00006762"/>
    </source>
</evidence>
<dbReference type="PANTHER" id="PTHR12936">
    <property type="entry name" value="ANAPHASE-PROMOTING COMPLEX 10"/>
    <property type="match status" value="1"/>
</dbReference>
<dbReference type="GO" id="GO:0051301">
    <property type="term" value="P:cell division"/>
    <property type="evidence" value="ECO:0007669"/>
    <property type="project" value="UniProtKB-KW"/>
</dbReference>